<name>A0A1B6HJQ2_9HEMI</name>
<dbReference type="EMBL" id="GECU01032865">
    <property type="protein sequence ID" value="JAS74841.1"/>
    <property type="molecule type" value="Transcribed_RNA"/>
</dbReference>
<organism evidence="1">
    <name type="scientific">Homalodisca liturata</name>
    <dbReference type="NCBI Taxonomy" id="320908"/>
    <lineage>
        <taxon>Eukaryota</taxon>
        <taxon>Metazoa</taxon>
        <taxon>Ecdysozoa</taxon>
        <taxon>Arthropoda</taxon>
        <taxon>Hexapoda</taxon>
        <taxon>Insecta</taxon>
        <taxon>Pterygota</taxon>
        <taxon>Neoptera</taxon>
        <taxon>Paraneoptera</taxon>
        <taxon>Hemiptera</taxon>
        <taxon>Auchenorrhyncha</taxon>
        <taxon>Membracoidea</taxon>
        <taxon>Cicadellidae</taxon>
        <taxon>Cicadellinae</taxon>
        <taxon>Proconiini</taxon>
        <taxon>Homalodisca</taxon>
    </lineage>
</organism>
<reference evidence="1" key="1">
    <citation type="submission" date="2015-11" db="EMBL/GenBank/DDBJ databases">
        <title>De novo transcriptome assembly of four potential Pierce s Disease insect vectors from Arizona vineyards.</title>
        <authorList>
            <person name="Tassone E.E."/>
        </authorList>
    </citation>
    <scope>NUCLEOTIDE SEQUENCE</scope>
</reference>
<feature type="non-terminal residue" evidence="1">
    <location>
        <position position="1"/>
    </location>
</feature>
<sequence length="106" mass="12003">VCKLGSVNSKMGGRKVIHSQTCEVIANVYRFMKREVETNTSTETNTSINLKKIQQRVIQATGISESTLRSILKEEKQTSPVSTSFSIPNNVRKFNHIKSDLDNFWV</sequence>
<evidence type="ECO:0000313" key="1">
    <source>
        <dbReference type="EMBL" id="JAS74841.1"/>
    </source>
</evidence>
<accession>A0A1B6HJQ2</accession>
<protein>
    <submittedName>
        <fullName evidence="1">Uncharacterized protein</fullName>
    </submittedName>
</protein>
<gene>
    <name evidence="1" type="ORF">g.3337</name>
</gene>
<dbReference type="AlphaFoldDB" id="A0A1B6HJQ2"/>
<proteinExistence type="predicted"/>